<dbReference type="Proteomes" id="UP000245720">
    <property type="component" value="Unassembled WGS sequence"/>
</dbReference>
<dbReference type="InterPro" id="IPR013746">
    <property type="entry name" value="HMG_CoA_synt_C_dom"/>
</dbReference>
<dbReference type="Pfam" id="PF08540">
    <property type="entry name" value="HMG_CoA_synt_C"/>
    <property type="match status" value="2"/>
</dbReference>
<dbReference type="EMBL" id="QGDI01000005">
    <property type="protein sequence ID" value="PWJ12993.1"/>
    <property type="molecule type" value="Genomic_DNA"/>
</dbReference>
<dbReference type="Pfam" id="PF01154">
    <property type="entry name" value="HMG_CoA_synt_N"/>
    <property type="match status" value="1"/>
</dbReference>
<evidence type="ECO:0000259" key="4">
    <source>
        <dbReference type="Pfam" id="PF08540"/>
    </source>
</evidence>
<dbReference type="PANTHER" id="PTHR43323:SF2">
    <property type="entry name" value="HYDROXYMETHYLGLUTARYL-COA SYNTHASE"/>
    <property type="match status" value="1"/>
</dbReference>
<comment type="similarity">
    <text evidence="1">Belongs to the thiolase-like superfamily. HMG-CoA synthase family.</text>
</comment>
<name>A0A315XZ31_RUMFL</name>
<dbReference type="InterPro" id="IPR013528">
    <property type="entry name" value="HMG_CoA_synth_N"/>
</dbReference>
<dbReference type="SUPFAM" id="SSF53901">
    <property type="entry name" value="Thiolase-like"/>
    <property type="match status" value="2"/>
</dbReference>
<feature type="domain" description="Hydroxymethylglutaryl-coenzyme A synthase N-terminal" evidence="3">
    <location>
        <begin position="3"/>
        <end position="168"/>
    </location>
</feature>
<dbReference type="AlphaFoldDB" id="A0A315XZ31"/>
<dbReference type="PANTHER" id="PTHR43323">
    <property type="entry name" value="3-HYDROXY-3-METHYLGLUTARYL COENZYME A SYNTHASE"/>
    <property type="match status" value="1"/>
</dbReference>
<gene>
    <name evidence="5" type="ORF">IE37_01491</name>
</gene>
<organism evidence="5 6">
    <name type="scientific">Ruminococcus flavefaciens</name>
    <dbReference type="NCBI Taxonomy" id="1265"/>
    <lineage>
        <taxon>Bacteria</taxon>
        <taxon>Bacillati</taxon>
        <taxon>Bacillota</taxon>
        <taxon>Clostridia</taxon>
        <taxon>Eubacteriales</taxon>
        <taxon>Oscillospiraceae</taxon>
        <taxon>Ruminococcus</taxon>
    </lineage>
</organism>
<evidence type="ECO:0000259" key="3">
    <source>
        <dbReference type="Pfam" id="PF01154"/>
    </source>
</evidence>
<evidence type="ECO:0000313" key="6">
    <source>
        <dbReference type="Proteomes" id="UP000245720"/>
    </source>
</evidence>
<evidence type="ECO:0000256" key="1">
    <source>
        <dbReference type="ARBA" id="ARBA00007061"/>
    </source>
</evidence>
<comment type="caution">
    <text evidence="5">The sequence shown here is derived from an EMBL/GenBank/DDBJ whole genome shotgun (WGS) entry which is preliminary data.</text>
</comment>
<evidence type="ECO:0000313" key="5">
    <source>
        <dbReference type="EMBL" id="PWJ12993.1"/>
    </source>
</evidence>
<keyword evidence="2" id="KW-0808">Transferase</keyword>
<dbReference type="GO" id="GO:0006084">
    <property type="term" value="P:acetyl-CoA metabolic process"/>
    <property type="evidence" value="ECO:0007669"/>
    <property type="project" value="InterPro"/>
</dbReference>
<dbReference type="CDD" id="cd00827">
    <property type="entry name" value="init_cond_enzymes"/>
    <property type="match status" value="1"/>
</dbReference>
<dbReference type="InterPro" id="IPR016039">
    <property type="entry name" value="Thiolase-like"/>
</dbReference>
<protein>
    <submittedName>
        <fullName evidence="5">Hydroxymethylglutaryl-CoA synthase</fullName>
    </submittedName>
</protein>
<feature type="domain" description="Hydroxymethylglutaryl-coenzyme A synthase C-terminal" evidence="4">
    <location>
        <begin position="257"/>
        <end position="380"/>
    </location>
</feature>
<dbReference type="OrthoDB" id="9769523at2"/>
<dbReference type="RefSeq" id="WP_109726283.1">
    <property type="nucleotide sequence ID" value="NZ_CAMOTJ010000004.1"/>
</dbReference>
<sequence>MRVGIEAINFYGGGAYIKVSDIFEGRDLDKSRFSNLLIDKKSVALPCEDPVTHGVNAAKPIIDNLSEEEKNKIELVITSSESGIDFGKSMSTYIHDYLGLSNKCRLFEVKQACYAGTAAFKMASAFIASNVSHDAKALVISSDVSREAARGSYAEPSQATGAIAMLISSHPHVLELDQGAYGIYGREIMDTCRPRPELETGDADLSLLAYLDCLENCYNAYTEKIRGVDILDTFGYMVFHAPFGGMVKGAHRKLMREHTNLSKDEIERDFDKRVLPSLYYCKEVGNVYAATVYLALCGLIDSEDIRAKKRISMYSYGSGSSAEFYSGIISPDSKAALAKMDIKGELDKRYVLDMQEYDNILNENMKHMFGVQNYRFETSNYQKVYDHFFKDRGLLVLDSISDFHRTYRWS</sequence>
<feature type="domain" description="Hydroxymethylglutaryl-coenzyme A synthase C-terminal" evidence="4">
    <location>
        <begin position="201"/>
        <end position="256"/>
    </location>
</feature>
<evidence type="ECO:0000256" key="2">
    <source>
        <dbReference type="ARBA" id="ARBA00022679"/>
    </source>
</evidence>
<dbReference type="Gene3D" id="3.40.47.10">
    <property type="match status" value="2"/>
</dbReference>
<reference evidence="5 6" key="1">
    <citation type="submission" date="2018-05" db="EMBL/GenBank/DDBJ databases">
        <title>The Hungate 1000. A catalogue of reference genomes from the rumen microbiome.</title>
        <authorList>
            <person name="Kelly W."/>
        </authorList>
    </citation>
    <scope>NUCLEOTIDE SEQUENCE [LARGE SCALE GENOMIC DNA]</scope>
    <source>
        <strain evidence="5 6">SAb67</strain>
    </source>
</reference>
<accession>A0A315XZ31</accession>
<proteinExistence type="inferred from homology"/>
<dbReference type="GO" id="GO:0004421">
    <property type="term" value="F:hydroxymethylglutaryl-CoA synthase activity"/>
    <property type="evidence" value="ECO:0007669"/>
    <property type="project" value="InterPro"/>
</dbReference>